<dbReference type="AlphaFoldDB" id="A0A2K9NST9"/>
<dbReference type="KEGG" id="bsto:C0V70_10675"/>
<dbReference type="Proteomes" id="UP000235584">
    <property type="component" value="Chromosome"/>
</dbReference>
<evidence type="ECO:0000313" key="3">
    <source>
        <dbReference type="Proteomes" id="UP000235584"/>
    </source>
</evidence>
<reference evidence="2 3" key="1">
    <citation type="submission" date="2018-01" db="EMBL/GenBank/DDBJ databases">
        <title>Complete genome sequence of Bacteriovorax stolpii DSM12778.</title>
        <authorList>
            <person name="Tang B."/>
            <person name="Chang J."/>
        </authorList>
    </citation>
    <scope>NUCLEOTIDE SEQUENCE [LARGE SCALE GENOMIC DNA]</scope>
    <source>
        <strain evidence="2 3">DSM 12778</strain>
    </source>
</reference>
<dbReference type="Pfam" id="PF01464">
    <property type="entry name" value="SLT"/>
    <property type="match status" value="1"/>
</dbReference>
<gene>
    <name evidence="2" type="ORF">C0V70_10675</name>
</gene>
<dbReference type="PANTHER" id="PTHR37423">
    <property type="entry name" value="SOLUBLE LYTIC MUREIN TRANSGLYCOSYLASE-RELATED"/>
    <property type="match status" value="1"/>
</dbReference>
<dbReference type="SUPFAM" id="SSF53955">
    <property type="entry name" value="Lysozyme-like"/>
    <property type="match status" value="1"/>
</dbReference>
<sequence length="279" mass="31718">MKFLGVVGMTLILGGLWGLSGVIAENRLKELEAQGHITYGPLPAIAPQSYSYEGLHQAFDPSLPLKRAGELSKAEFEELILSSLNPQMQKGLKPYIGSVLNFSVEYQMDPFWIISIIMVESNFKLDALSPKNARGLMQIKPDTAQHLYQLMQKNLTEDQIAKNLYHPEENIEVGVFYLKKLLQNFRMNYRFATVAYNIGPQKLRNRLEEKSLDVNNFSYLVKVKDRYVTLAQNFSATIKNRPHPYEGTYVYSEQGLKLEEKIVDLFSNSTSETLTASSH</sequence>
<proteinExistence type="inferred from homology"/>
<dbReference type="EMBL" id="CP025704">
    <property type="protein sequence ID" value="AUN98557.1"/>
    <property type="molecule type" value="Genomic_DNA"/>
</dbReference>
<comment type="similarity">
    <text evidence="1">Belongs to the transglycosylase Slt family.</text>
</comment>
<dbReference type="RefSeq" id="WP_102243848.1">
    <property type="nucleotide sequence ID" value="NZ_CP025704.1"/>
</dbReference>
<dbReference type="PANTHER" id="PTHR37423:SF2">
    <property type="entry name" value="MEMBRANE-BOUND LYTIC MUREIN TRANSGLYCOSYLASE C"/>
    <property type="match status" value="1"/>
</dbReference>
<accession>A0A2K9NST9</accession>
<protein>
    <submittedName>
        <fullName evidence="2">Uncharacterized protein</fullName>
    </submittedName>
</protein>
<keyword evidence="3" id="KW-1185">Reference proteome</keyword>
<organism evidence="2 3">
    <name type="scientific">Bacteriovorax stolpii</name>
    <name type="common">Bdellovibrio stolpii</name>
    <dbReference type="NCBI Taxonomy" id="960"/>
    <lineage>
        <taxon>Bacteria</taxon>
        <taxon>Pseudomonadati</taxon>
        <taxon>Bdellovibrionota</taxon>
        <taxon>Bacteriovoracia</taxon>
        <taxon>Bacteriovoracales</taxon>
        <taxon>Bacteriovoracaceae</taxon>
        <taxon>Bacteriovorax</taxon>
    </lineage>
</organism>
<evidence type="ECO:0000313" key="2">
    <source>
        <dbReference type="EMBL" id="AUN98557.1"/>
    </source>
</evidence>
<dbReference type="InterPro" id="IPR008258">
    <property type="entry name" value="Transglycosylase_SLT_dom_1"/>
</dbReference>
<name>A0A2K9NST9_BACTC</name>
<dbReference type="InterPro" id="IPR023346">
    <property type="entry name" value="Lysozyme-like_dom_sf"/>
</dbReference>
<evidence type="ECO:0000256" key="1">
    <source>
        <dbReference type="ARBA" id="ARBA00007734"/>
    </source>
</evidence>
<dbReference type="Gene3D" id="1.10.530.10">
    <property type="match status" value="1"/>
</dbReference>
<dbReference type="CDD" id="cd16896">
    <property type="entry name" value="LT_Slt70-like"/>
    <property type="match status" value="1"/>
</dbReference>
<dbReference type="OrthoDB" id="5290697at2"/>